<reference evidence="4 5" key="1">
    <citation type="submission" date="2021-08" db="EMBL/GenBank/DDBJ databases">
        <title>Collinsella faecalis sp. nov. isolated from swine faeces.</title>
        <authorList>
            <person name="Oh B.S."/>
            <person name="Lee J.H."/>
        </authorList>
    </citation>
    <scope>NUCLEOTIDE SEQUENCE [LARGE SCALE GENOMIC DNA]</scope>
    <source>
        <strain evidence="4 5">AGMB00827</strain>
    </source>
</reference>
<dbReference type="RefSeq" id="WP_222199781.1">
    <property type="nucleotide sequence ID" value="NZ_JAIMFO010000007.1"/>
</dbReference>
<dbReference type="Pfam" id="PF02153">
    <property type="entry name" value="PDH_N"/>
    <property type="match status" value="1"/>
</dbReference>
<dbReference type="InterPro" id="IPR003099">
    <property type="entry name" value="Prephen_DH"/>
</dbReference>
<sequence>MCERTQIGILGLGLIGGSLARAYAQAGWKVVGADTDPDTMAAARVDTISGVLDEHTAPGCDLIILATYPEACLRWLTTHAPLLGEHPIVIDTAGIKSSLCAGANKLAHTWGFSFCGAHPMAGTEQSGFAFARANLFVGAPLVLTPEPSMDDMVKLKLLDRIRTLVQPAGFGSISITTPEEHDRLIAYTSQLAHVVSNAYVKSPTARSHHGFSAGSYRDLTRVAELNAPMWTELMMANRDALSYEIKQIIDQLSRYHVALQTYDSELLLDLLSEGDQRKRELDDSLDDPERTS</sequence>
<proteinExistence type="inferred from homology"/>
<evidence type="ECO:0000256" key="2">
    <source>
        <dbReference type="ARBA" id="ARBA00023002"/>
    </source>
</evidence>
<keyword evidence="5" id="KW-1185">Reference proteome</keyword>
<dbReference type="InterPro" id="IPR008927">
    <property type="entry name" value="6-PGluconate_DH-like_C_sf"/>
</dbReference>
<protein>
    <submittedName>
        <fullName evidence="4">Prephenate dehydrogenase</fullName>
    </submittedName>
</protein>
<organism evidence="4 5">
    <name type="scientific">Collinsella ureilytica</name>
    <dbReference type="NCBI Taxonomy" id="2869515"/>
    <lineage>
        <taxon>Bacteria</taxon>
        <taxon>Bacillati</taxon>
        <taxon>Actinomycetota</taxon>
        <taxon>Coriobacteriia</taxon>
        <taxon>Coriobacteriales</taxon>
        <taxon>Coriobacteriaceae</taxon>
        <taxon>Collinsella</taxon>
    </lineage>
</organism>
<dbReference type="Gene3D" id="1.10.3660.10">
    <property type="entry name" value="6-phosphogluconate dehydrogenase C-terminal like domain"/>
    <property type="match status" value="1"/>
</dbReference>
<feature type="domain" description="Prephenate/arogenate dehydrogenase" evidence="3">
    <location>
        <begin position="5"/>
        <end position="289"/>
    </location>
</feature>
<dbReference type="SUPFAM" id="SSF51735">
    <property type="entry name" value="NAD(P)-binding Rossmann-fold domains"/>
    <property type="match status" value="1"/>
</dbReference>
<dbReference type="Pfam" id="PF20463">
    <property type="entry name" value="PDH_C"/>
    <property type="match status" value="1"/>
</dbReference>
<dbReference type="PANTHER" id="PTHR21363">
    <property type="entry name" value="PREPHENATE DEHYDROGENASE"/>
    <property type="match status" value="1"/>
</dbReference>
<dbReference type="EMBL" id="JAIMFO010000007">
    <property type="protein sequence ID" value="MBY4798077.1"/>
    <property type="molecule type" value="Genomic_DNA"/>
</dbReference>
<comment type="caution">
    <text evidence="4">The sequence shown here is derived from an EMBL/GenBank/DDBJ whole genome shotgun (WGS) entry which is preliminary data.</text>
</comment>
<dbReference type="PROSITE" id="PS51176">
    <property type="entry name" value="PDH_ADH"/>
    <property type="match status" value="1"/>
</dbReference>
<name>A0ABS7MLA2_9ACTN</name>
<dbReference type="PANTHER" id="PTHR21363:SF0">
    <property type="entry name" value="PREPHENATE DEHYDROGENASE [NADP(+)]"/>
    <property type="match status" value="1"/>
</dbReference>
<dbReference type="Proteomes" id="UP000700908">
    <property type="component" value="Unassembled WGS sequence"/>
</dbReference>
<comment type="similarity">
    <text evidence="1">Belongs to the prephenate/arogenate dehydrogenase family.</text>
</comment>
<keyword evidence="2" id="KW-0560">Oxidoreductase</keyword>
<dbReference type="SUPFAM" id="SSF48179">
    <property type="entry name" value="6-phosphogluconate dehydrogenase C-terminal domain-like"/>
    <property type="match status" value="1"/>
</dbReference>
<evidence type="ECO:0000256" key="1">
    <source>
        <dbReference type="ARBA" id="ARBA00007964"/>
    </source>
</evidence>
<dbReference type="InterPro" id="IPR046825">
    <property type="entry name" value="PDH_C"/>
</dbReference>
<dbReference type="InterPro" id="IPR050812">
    <property type="entry name" value="Preph/Arog_dehydrog"/>
</dbReference>
<dbReference type="InterPro" id="IPR036291">
    <property type="entry name" value="NAD(P)-bd_dom_sf"/>
</dbReference>
<accession>A0ABS7MLA2</accession>
<evidence type="ECO:0000313" key="5">
    <source>
        <dbReference type="Proteomes" id="UP000700908"/>
    </source>
</evidence>
<dbReference type="InterPro" id="IPR046826">
    <property type="entry name" value="PDH_N"/>
</dbReference>
<evidence type="ECO:0000313" key="4">
    <source>
        <dbReference type="EMBL" id="MBY4798077.1"/>
    </source>
</evidence>
<evidence type="ECO:0000259" key="3">
    <source>
        <dbReference type="PROSITE" id="PS51176"/>
    </source>
</evidence>
<gene>
    <name evidence="4" type="ORF">K6V98_06935</name>
</gene>
<dbReference type="Gene3D" id="3.40.50.720">
    <property type="entry name" value="NAD(P)-binding Rossmann-like Domain"/>
    <property type="match status" value="1"/>
</dbReference>